<dbReference type="Gene3D" id="3.40.1610.10">
    <property type="entry name" value="CV3147-like domain"/>
    <property type="match status" value="1"/>
</dbReference>
<feature type="domain" description="S-Me-THD N-terminal" evidence="3">
    <location>
        <begin position="604"/>
        <end position="763"/>
    </location>
</feature>
<evidence type="ECO:0000313" key="5">
    <source>
        <dbReference type="EMBL" id="EYE96757.1"/>
    </source>
</evidence>
<accession>A0A017SIF8</accession>
<dbReference type="InterPro" id="IPR024071">
    <property type="entry name" value="S-Me-THD_C_sf"/>
</dbReference>
<dbReference type="HOGENOM" id="CLU_007154_0_0_1"/>
<dbReference type="Gene3D" id="2.40.390.10">
    <property type="entry name" value="CV3147-like"/>
    <property type="match status" value="1"/>
</dbReference>
<protein>
    <submittedName>
        <fullName evidence="5">DUF917-domain-containing protein</fullName>
    </submittedName>
</protein>
<dbReference type="GO" id="GO:0016787">
    <property type="term" value="F:hydrolase activity"/>
    <property type="evidence" value="ECO:0007669"/>
    <property type="project" value="InterPro"/>
</dbReference>
<dbReference type="Proteomes" id="UP000019804">
    <property type="component" value="Unassembled WGS sequence"/>
</dbReference>
<feature type="domain" description="Hydantoinase/oxoprolinase N-terminal" evidence="2">
    <location>
        <begin position="5"/>
        <end position="178"/>
    </location>
</feature>
<dbReference type="InterPro" id="IPR045079">
    <property type="entry name" value="Oxoprolinase-like"/>
</dbReference>
<dbReference type="Pfam" id="PF01968">
    <property type="entry name" value="Hydantoinase_A"/>
    <property type="match status" value="1"/>
</dbReference>
<dbReference type="PANTHER" id="PTHR11365">
    <property type="entry name" value="5-OXOPROLINASE RELATED"/>
    <property type="match status" value="1"/>
</dbReference>
<dbReference type="RefSeq" id="XP_040640445.1">
    <property type="nucleotide sequence ID" value="XM_040778809.1"/>
</dbReference>
<evidence type="ECO:0000259" key="3">
    <source>
        <dbReference type="Pfam" id="PF06032"/>
    </source>
</evidence>
<dbReference type="AlphaFoldDB" id="A0A017SIF8"/>
<evidence type="ECO:0000259" key="2">
    <source>
        <dbReference type="Pfam" id="PF05378"/>
    </source>
</evidence>
<dbReference type="SUPFAM" id="SSF53067">
    <property type="entry name" value="Actin-like ATPase domain"/>
    <property type="match status" value="2"/>
</dbReference>
<dbReference type="InterPro" id="IPR043129">
    <property type="entry name" value="ATPase_NBD"/>
</dbReference>
<dbReference type="PANTHER" id="PTHR11365:SF10">
    <property type="entry name" value="HYDANTOINASE_OXOPROLINASE"/>
    <property type="match status" value="1"/>
</dbReference>
<proteinExistence type="predicted"/>
<sequence length="990" mass="105322">MKAYRIGVDVGGTNTDAAIIDITATDTPSRGVCASSKTPTTSDVTTGIHTIIENVLTETGVDRGDVLSVAVGTTHFVNAVVQADRRLLSRVAVVRLCGPFTRQVPPWTDFPPTLKSIIGGPVFYLDGGLEIDSREISSLNPDQIKSTVKSIQDAGIARVAVVGVFSPMDHRGLHEETCKRLMLELDPTLSVVCSHAIGGIGLLERENATILNASILTLARRTVSAFCRAMAQLHLECPLYLTQNDGTLTDAATAAELPIKTFASGPTNSMTGAAYLASLDKGIASHLRSDTQVLVVDVGGTTSDVCALLPSGFPRQAPNFVEVGGVRTAFSMPEVLSIGLGGGSRVVLDETTGNVNVGPESVGHSLNSQAMVFGGNTLTATDIVVASGKAEIGDSARVQHLPSSLVTTARAQIKKILERAVDDMKVSELPVTLLLVGGGSVVQMDPLDGVSECITPPHHDSANAVGAAIAKVAGEIDIIEVLADRDQKAVLEQAKKKAMEVAVARGADRGDVKIVEVDQIPLQYVTNKATRLVIKAVGKLAPPNPDGAVTSGPVVNEFEDELEEVDGHQEKPDTVSTVKHAAYTNIQAYRPDVRNKVWYLSPLDLEFIATGTGVLGTGGGGPSRLQYLHCLEYFRNPQYKGTMRVIAPESLADSDVCVFGSWYGAPSVSGERIPAGDELMTAIDFSVKISGYNHFEAIVADEIGGGNGLAAFPSSAYYDIPVVDGDLMGRAYPTIEHGTPYVYGHSIVPCTVADGKGNAAVVMQAESNRRIETMLRSQCVDLGNKVAVSATPLTGDVIKQYAIPNTVSQAWYIGRAIHQARKSKKNIIQAIFDTTLGKVLYAGKVVHVQRDVSRGYTVGQCTIAPLRNDEKEDLSQSDSTEETRNLVVPFQNEFLYAGYSDPANPEGELDIICTVPDLISILGTDGEAIGSPELRYGLKVSVIAMAAHPLWTGDERGLRVGGPEGFGLDMPWKKLGEYQKPKSVVEEFNK</sequence>
<dbReference type="InterPro" id="IPR027479">
    <property type="entry name" value="S-Me-THD_N_sf"/>
</dbReference>
<evidence type="ECO:0000259" key="4">
    <source>
        <dbReference type="Pfam" id="PF20906"/>
    </source>
</evidence>
<dbReference type="SUPFAM" id="SSF160991">
    <property type="entry name" value="CV3147-like"/>
    <property type="match status" value="1"/>
</dbReference>
<evidence type="ECO:0000259" key="1">
    <source>
        <dbReference type="Pfam" id="PF01968"/>
    </source>
</evidence>
<dbReference type="EMBL" id="KK088417">
    <property type="protein sequence ID" value="EYE96757.1"/>
    <property type="molecule type" value="Genomic_DNA"/>
</dbReference>
<dbReference type="Pfam" id="PF05378">
    <property type="entry name" value="Hydant_A_N"/>
    <property type="match status" value="1"/>
</dbReference>
<dbReference type="Pfam" id="PF06032">
    <property type="entry name" value="S-Me-THD_N"/>
    <property type="match status" value="1"/>
</dbReference>
<dbReference type="InterPro" id="IPR048350">
    <property type="entry name" value="S-Me-THD-like_C"/>
</dbReference>
<dbReference type="Pfam" id="PF20906">
    <property type="entry name" value="S-Me-THD_C"/>
    <property type="match status" value="1"/>
</dbReference>
<dbReference type="GeneID" id="63693933"/>
<dbReference type="Gene3D" id="3.30.420.40">
    <property type="match status" value="1"/>
</dbReference>
<name>A0A017SIF8_ASPRC</name>
<feature type="domain" description="Hydantoinase A/oxoprolinase" evidence="1">
    <location>
        <begin position="205"/>
        <end position="389"/>
    </location>
</feature>
<dbReference type="InterPro" id="IPR002821">
    <property type="entry name" value="Hydantoinase_A"/>
</dbReference>
<keyword evidence="6" id="KW-1185">Reference proteome</keyword>
<reference evidence="6" key="1">
    <citation type="journal article" date="2014" name="Nat. Commun.">
        <title>Genomic adaptations of the halophilic Dead Sea filamentous fungus Eurotium rubrum.</title>
        <authorList>
            <person name="Kis-Papo T."/>
            <person name="Weig A.R."/>
            <person name="Riley R."/>
            <person name="Persoh D."/>
            <person name="Salamov A."/>
            <person name="Sun H."/>
            <person name="Lipzen A."/>
            <person name="Wasser S.P."/>
            <person name="Rambold G."/>
            <person name="Grigoriev I.V."/>
            <person name="Nevo E."/>
        </authorList>
    </citation>
    <scope>NUCLEOTIDE SEQUENCE [LARGE SCALE GENOMIC DNA]</scope>
    <source>
        <strain evidence="6">CBS 135680</strain>
    </source>
</reference>
<gene>
    <name evidence="5" type="ORF">EURHEDRAFT_376044</name>
</gene>
<evidence type="ECO:0000313" key="6">
    <source>
        <dbReference type="Proteomes" id="UP000019804"/>
    </source>
</evidence>
<dbReference type="InterPro" id="IPR008040">
    <property type="entry name" value="Hydant_A_N"/>
</dbReference>
<organism evidence="5 6">
    <name type="scientific">Aspergillus ruber (strain CBS 135680)</name>
    <dbReference type="NCBI Taxonomy" id="1388766"/>
    <lineage>
        <taxon>Eukaryota</taxon>
        <taxon>Fungi</taxon>
        <taxon>Dikarya</taxon>
        <taxon>Ascomycota</taxon>
        <taxon>Pezizomycotina</taxon>
        <taxon>Eurotiomycetes</taxon>
        <taxon>Eurotiomycetidae</taxon>
        <taxon>Eurotiales</taxon>
        <taxon>Aspergillaceae</taxon>
        <taxon>Aspergillus</taxon>
        <taxon>Aspergillus subgen. Aspergillus</taxon>
    </lineage>
</organism>
<feature type="domain" description="S-Me-THD-like C-terminal" evidence="4">
    <location>
        <begin position="767"/>
        <end position="974"/>
    </location>
</feature>
<dbReference type="OrthoDB" id="5404895at2759"/>
<dbReference type="InterPro" id="IPR010318">
    <property type="entry name" value="S-Me-THD_N"/>
</dbReference>